<proteinExistence type="predicted"/>
<sequence>MKPTIKTLATLITMLTVSSVSYGHYPLLDCQYTTDQQTESEVVLCEAGFSDRSKAPNVVMEVFSEDDEVLSQGHTDDKAMYQFDRPEGAFFVIMDAGPGHVLEISDEDIIE</sequence>
<keyword evidence="2" id="KW-1185">Reference proteome</keyword>
<gene>
    <name evidence="1" type="ORF">ACFOEK_02000</name>
</gene>
<protein>
    <submittedName>
        <fullName evidence="1">Uncharacterized protein</fullName>
    </submittedName>
</protein>
<organism evidence="1 2">
    <name type="scientific">Litoribrevibacter euphylliae</name>
    <dbReference type="NCBI Taxonomy" id="1834034"/>
    <lineage>
        <taxon>Bacteria</taxon>
        <taxon>Pseudomonadati</taxon>
        <taxon>Pseudomonadota</taxon>
        <taxon>Gammaproteobacteria</taxon>
        <taxon>Oceanospirillales</taxon>
        <taxon>Oceanospirillaceae</taxon>
        <taxon>Litoribrevibacter</taxon>
    </lineage>
</organism>
<accession>A0ABV7H7C8</accession>
<dbReference type="RefSeq" id="WP_386715405.1">
    <property type="nucleotide sequence ID" value="NZ_JBHRSZ010000002.1"/>
</dbReference>
<evidence type="ECO:0000313" key="1">
    <source>
        <dbReference type="EMBL" id="MFC3149793.1"/>
    </source>
</evidence>
<name>A0ABV7H7C8_9GAMM</name>
<reference evidence="2" key="1">
    <citation type="journal article" date="2019" name="Int. J. Syst. Evol. Microbiol.">
        <title>The Global Catalogue of Microorganisms (GCM) 10K type strain sequencing project: providing services to taxonomists for standard genome sequencing and annotation.</title>
        <authorList>
            <consortium name="The Broad Institute Genomics Platform"/>
            <consortium name="The Broad Institute Genome Sequencing Center for Infectious Disease"/>
            <person name="Wu L."/>
            <person name="Ma J."/>
        </authorList>
    </citation>
    <scope>NUCLEOTIDE SEQUENCE [LARGE SCALE GENOMIC DNA]</scope>
    <source>
        <strain evidence="2">KCTC 52438</strain>
    </source>
</reference>
<evidence type="ECO:0000313" key="2">
    <source>
        <dbReference type="Proteomes" id="UP001595476"/>
    </source>
</evidence>
<comment type="caution">
    <text evidence="1">The sequence shown here is derived from an EMBL/GenBank/DDBJ whole genome shotgun (WGS) entry which is preliminary data.</text>
</comment>
<dbReference type="Proteomes" id="UP001595476">
    <property type="component" value="Unassembled WGS sequence"/>
</dbReference>
<dbReference type="EMBL" id="JBHRSZ010000002">
    <property type="protein sequence ID" value="MFC3149793.1"/>
    <property type="molecule type" value="Genomic_DNA"/>
</dbReference>